<protein>
    <submittedName>
        <fullName evidence="2">FAD-dependent oxidoreductase</fullName>
    </submittedName>
</protein>
<dbReference type="AlphaFoldDB" id="A0A8J6Y1I3"/>
<dbReference type="Gene3D" id="3.50.50.60">
    <property type="entry name" value="FAD/NAD(P)-binding domain"/>
    <property type="match status" value="1"/>
</dbReference>
<organism evidence="2 3">
    <name type="scientific">Candidatus Polarisedimenticola svalbardensis</name>
    <dbReference type="NCBI Taxonomy" id="2886004"/>
    <lineage>
        <taxon>Bacteria</taxon>
        <taxon>Pseudomonadati</taxon>
        <taxon>Acidobacteriota</taxon>
        <taxon>Candidatus Polarisedimenticolia</taxon>
        <taxon>Candidatus Polarisedimenticolales</taxon>
        <taxon>Candidatus Polarisedimenticolaceae</taxon>
        <taxon>Candidatus Polarisedimenticola</taxon>
    </lineage>
</organism>
<dbReference type="PANTHER" id="PTHR21197:SF0">
    <property type="entry name" value="UDP-GALACTOPYRANOSE MUTASE"/>
    <property type="match status" value="1"/>
</dbReference>
<dbReference type="InterPro" id="IPR036188">
    <property type="entry name" value="FAD/NAD-bd_sf"/>
</dbReference>
<name>A0A8J6Y1I3_9BACT</name>
<dbReference type="PANTHER" id="PTHR21197">
    <property type="entry name" value="UDP-GALACTOPYRANOSE MUTASE"/>
    <property type="match status" value="1"/>
</dbReference>
<accession>A0A8J6Y1I3</accession>
<reference evidence="2 3" key="1">
    <citation type="submission" date="2020-08" db="EMBL/GenBank/DDBJ databases">
        <title>Acidobacteriota in marine sediments use diverse sulfur dissimilation pathways.</title>
        <authorList>
            <person name="Wasmund K."/>
        </authorList>
    </citation>
    <scope>NUCLEOTIDE SEQUENCE [LARGE SCALE GENOMIC DNA]</scope>
    <source>
        <strain evidence="2">MAG AM4</strain>
    </source>
</reference>
<comment type="caution">
    <text evidence="2">The sequence shown here is derived from an EMBL/GenBank/DDBJ whole genome shotgun (WGS) entry which is preliminary data.</text>
</comment>
<dbReference type="GO" id="GO:0005829">
    <property type="term" value="C:cytosol"/>
    <property type="evidence" value="ECO:0007669"/>
    <property type="project" value="TreeGrafter"/>
</dbReference>
<gene>
    <name evidence="2" type="ORF">IFK94_09945</name>
</gene>
<dbReference type="EMBL" id="JACXWD010000031">
    <property type="protein sequence ID" value="MBD3868432.1"/>
    <property type="molecule type" value="Genomic_DNA"/>
</dbReference>
<sequence>MIVIIGGGLAGLSTAYHLGAAEHVVLESESTPGGLCRSREIDGFIFDYTGHLLHLRDPRAIRLVEDLLPGGLAETVRKAVIRSRGVTLPFPYQANLHGLPPDFVARCVVEFVKTLDGEVPDDPATSFEDWALAVFGRGICDGFMFPYNEKLFRRRPADMTADWVSWAVPKPNLDEVVRGATGVPNTGMGYNATFRYPASGGIGVLPEALARRVEHLRCDCPVAVVDLEARKVTLASGERLAYDQLVVTAPLPAFLAMARGGDTDWPSQAPRLDASVVACLNLGVAREGMGDGAHWIYYPDDDVPFYRAGFPSNFSDAVAPPGTSSMYVEMGLRKDEPYDPEQLASTMERGLLDAGLLLPEDKVLVRDLVRVDPGYVIFDRSRQQAMAELVPALKAHGVHLIGRYGAWTYSYMERAILDGLEIAESLHLAEE</sequence>
<dbReference type="InterPro" id="IPR002937">
    <property type="entry name" value="Amino_oxidase"/>
</dbReference>
<dbReference type="SUPFAM" id="SSF51905">
    <property type="entry name" value="FAD/NAD(P)-binding domain"/>
    <property type="match status" value="1"/>
</dbReference>
<dbReference type="GO" id="GO:0050660">
    <property type="term" value="F:flavin adenine dinucleotide binding"/>
    <property type="evidence" value="ECO:0007669"/>
    <property type="project" value="TreeGrafter"/>
</dbReference>
<dbReference type="Pfam" id="PF01593">
    <property type="entry name" value="Amino_oxidase"/>
    <property type="match status" value="1"/>
</dbReference>
<dbReference type="Proteomes" id="UP000648239">
    <property type="component" value="Unassembled WGS sequence"/>
</dbReference>
<evidence type="ECO:0000259" key="1">
    <source>
        <dbReference type="Pfam" id="PF01593"/>
    </source>
</evidence>
<dbReference type="GO" id="GO:0016491">
    <property type="term" value="F:oxidoreductase activity"/>
    <property type="evidence" value="ECO:0007669"/>
    <property type="project" value="InterPro"/>
</dbReference>
<dbReference type="GO" id="GO:0008767">
    <property type="term" value="F:UDP-galactopyranose mutase activity"/>
    <property type="evidence" value="ECO:0007669"/>
    <property type="project" value="TreeGrafter"/>
</dbReference>
<proteinExistence type="predicted"/>
<feature type="domain" description="Amine oxidase" evidence="1">
    <location>
        <begin position="9"/>
        <end position="425"/>
    </location>
</feature>
<evidence type="ECO:0000313" key="2">
    <source>
        <dbReference type="EMBL" id="MBD3868432.1"/>
    </source>
</evidence>
<evidence type="ECO:0000313" key="3">
    <source>
        <dbReference type="Proteomes" id="UP000648239"/>
    </source>
</evidence>